<dbReference type="OrthoDB" id="5988051at2759"/>
<dbReference type="GO" id="GO:0005509">
    <property type="term" value="F:calcium ion binding"/>
    <property type="evidence" value="ECO:0007669"/>
    <property type="project" value="InterPro"/>
</dbReference>
<feature type="compositionally biased region" description="Basic and acidic residues" evidence="3">
    <location>
        <begin position="586"/>
        <end position="602"/>
    </location>
</feature>
<dbReference type="GeneID" id="109479621"/>
<dbReference type="PANTHER" id="PTHR47500:SF3">
    <property type="entry name" value="EF-HAND DOMAIN-CONTAINING PROTEIN"/>
    <property type="match status" value="1"/>
</dbReference>
<keyword evidence="2" id="KW-0106">Calcium</keyword>
<feature type="compositionally biased region" description="Polar residues" evidence="3">
    <location>
        <begin position="173"/>
        <end position="191"/>
    </location>
</feature>
<feature type="compositionally biased region" description="Basic and acidic residues" evidence="3">
    <location>
        <begin position="207"/>
        <end position="223"/>
    </location>
</feature>
<evidence type="ECO:0000256" key="2">
    <source>
        <dbReference type="ARBA" id="ARBA00022837"/>
    </source>
</evidence>
<dbReference type="SMART" id="SM00054">
    <property type="entry name" value="EFh"/>
    <property type="match status" value="2"/>
</dbReference>
<feature type="compositionally biased region" description="Low complexity" evidence="3">
    <location>
        <begin position="192"/>
        <end position="201"/>
    </location>
</feature>
<dbReference type="AlphaFoldDB" id="A0A6P4Z6W5"/>
<dbReference type="PROSITE" id="PS50222">
    <property type="entry name" value="EF_HAND_2"/>
    <property type="match status" value="2"/>
</dbReference>
<dbReference type="GO" id="GO:0043226">
    <property type="term" value="C:organelle"/>
    <property type="evidence" value="ECO:0007669"/>
    <property type="project" value="UniProtKB-ARBA"/>
</dbReference>
<accession>A0A6P4Z6W5</accession>
<feature type="region of interest" description="Disordered" evidence="3">
    <location>
        <begin position="117"/>
        <end position="139"/>
    </location>
</feature>
<feature type="domain" description="EF-hand" evidence="4">
    <location>
        <begin position="269"/>
        <end position="304"/>
    </location>
</feature>
<protein>
    <submittedName>
        <fullName evidence="6">Uncharacterized protein LOC109479621 isoform X1</fullName>
    </submittedName>
</protein>
<feature type="region of interest" description="Disordered" evidence="3">
    <location>
        <begin position="33"/>
        <end position="83"/>
    </location>
</feature>
<dbReference type="InterPro" id="IPR001751">
    <property type="entry name" value="S100/CaBP7/8-like_CS"/>
</dbReference>
<evidence type="ECO:0000313" key="5">
    <source>
        <dbReference type="Proteomes" id="UP000515135"/>
    </source>
</evidence>
<organism evidence="5 6">
    <name type="scientific">Branchiostoma belcheri</name>
    <name type="common">Amphioxus</name>
    <dbReference type="NCBI Taxonomy" id="7741"/>
    <lineage>
        <taxon>Eukaryota</taxon>
        <taxon>Metazoa</taxon>
        <taxon>Chordata</taxon>
        <taxon>Cephalochordata</taxon>
        <taxon>Leptocardii</taxon>
        <taxon>Amphioxiformes</taxon>
        <taxon>Branchiostomatidae</taxon>
        <taxon>Branchiostoma</taxon>
    </lineage>
</organism>
<dbReference type="FunFam" id="1.10.238.10:FF:000178">
    <property type="entry name" value="Calmodulin-2 A"/>
    <property type="match status" value="1"/>
</dbReference>
<feature type="compositionally biased region" description="Basic and acidic residues" evidence="3">
    <location>
        <begin position="679"/>
        <end position="692"/>
    </location>
</feature>
<dbReference type="CDD" id="cd00051">
    <property type="entry name" value="EFh"/>
    <property type="match status" value="1"/>
</dbReference>
<proteinExistence type="predicted"/>
<reference evidence="6" key="1">
    <citation type="submission" date="2025-08" db="UniProtKB">
        <authorList>
            <consortium name="RefSeq"/>
        </authorList>
    </citation>
    <scope>IDENTIFICATION</scope>
    <source>
        <tissue evidence="6">Gonad</tissue>
    </source>
</reference>
<feature type="compositionally biased region" description="Basic and acidic residues" evidence="3">
    <location>
        <begin position="121"/>
        <end position="131"/>
    </location>
</feature>
<dbReference type="InterPro" id="IPR002048">
    <property type="entry name" value="EF_hand_dom"/>
</dbReference>
<feature type="compositionally biased region" description="Low complexity" evidence="3">
    <location>
        <begin position="603"/>
        <end position="615"/>
    </location>
</feature>
<sequence>MSLSRLGLGEEQLNRRTKSDFGVHRPKFQHLQYRRNALHPTESSCSSTESDPDTTRGGLPTNFGLRRLSSAPGLATSRRDNTQSQLRSIWQLADITTSATNQARGPKPTFVVEDIAEEKEDIERERSDPEVKMSSMEDGPTIVLNDAEEALVQASTDAKDPVQRDDCRKVSFGVTSSDCDGPSQQATLPSDSSNSNNNSNSIGLDSADSKNLRVRSPNEESRRRSTSTVLTMEQRQAFREVFDLFDRTGGGTFDAEELDEALRSVNICLDKEELVDVIYGLDKDGNGEIDFDEFLALMTNTERFLESLVEEHHPDQVSDADHQILEERRQRKERESLLFQALTQFMKKSAIIGIGEIVGYFRTKYNKAPHVVQHYAAGARLIGLTEKQLHMRLEDLHASSREHDSASPYAQPLNYKFWWPTLEKKKTKKKEKSHSRIHLVKFTHNVNGQGRKELATTKSLSERRRGKVGWQSPRIRHTAIKLPMMELVKQQQDKLKRDQHLTFDDLPLLRKNVTNATKSYYNRLWYARTKESKRHWEILDTNSIQSKFLRDQYARTYDIYSSPEHPRLTTGISTHHMATQKKRRDSRAWDEDTEDTRRDRRTSSVGSSSSWRESSFVGTSGVVRLSSGVSDGRRPSVGTSGGGRPGVGTSGSRRPSVGTSGSRRQSSDMSGGRLGDPNATDRRPSAAFKEKGGILPTLTEDR</sequence>
<feature type="region of interest" description="Disordered" evidence="3">
    <location>
        <begin position="562"/>
        <end position="702"/>
    </location>
</feature>
<dbReference type="InterPro" id="IPR043520">
    <property type="entry name" value="SPT21"/>
</dbReference>
<dbReference type="PANTHER" id="PTHR47500">
    <property type="entry name" value="EF-HAND CALCIUM-BINDING DOMAIN-CONTAINING PROTEIN"/>
    <property type="match status" value="1"/>
</dbReference>
<dbReference type="KEGG" id="bbel:109479621"/>
<dbReference type="RefSeq" id="XP_019637170.1">
    <property type="nucleotide sequence ID" value="XM_019781611.1"/>
</dbReference>
<feature type="compositionally biased region" description="Gly residues" evidence="3">
    <location>
        <begin position="639"/>
        <end position="649"/>
    </location>
</feature>
<keyword evidence="1" id="KW-0677">Repeat</keyword>
<dbReference type="SUPFAM" id="SSF47473">
    <property type="entry name" value="EF-hand"/>
    <property type="match status" value="1"/>
</dbReference>
<feature type="compositionally biased region" description="Low complexity" evidence="3">
    <location>
        <begin position="650"/>
        <end position="664"/>
    </location>
</feature>
<dbReference type="PROSITE" id="PS00018">
    <property type="entry name" value="EF_HAND_1"/>
    <property type="match status" value="1"/>
</dbReference>
<feature type="domain" description="EF-hand" evidence="4">
    <location>
        <begin position="233"/>
        <end position="268"/>
    </location>
</feature>
<dbReference type="PROSITE" id="PS00303">
    <property type="entry name" value="S100_CABP"/>
    <property type="match status" value="1"/>
</dbReference>
<gene>
    <name evidence="6" type="primary">LOC109479621</name>
</gene>
<name>A0A6P4Z6W5_BRABE</name>
<evidence type="ECO:0000259" key="4">
    <source>
        <dbReference type="PROSITE" id="PS50222"/>
    </source>
</evidence>
<evidence type="ECO:0000313" key="6">
    <source>
        <dbReference type="RefSeq" id="XP_019637170.1"/>
    </source>
</evidence>
<keyword evidence="5" id="KW-1185">Reference proteome</keyword>
<feature type="region of interest" description="Disordered" evidence="3">
    <location>
        <begin position="173"/>
        <end position="229"/>
    </location>
</feature>
<dbReference type="InterPro" id="IPR018247">
    <property type="entry name" value="EF_Hand_1_Ca_BS"/>
</dbReference>
<dbReference type="Gene3D" id="1.10.238.10">
    <property type="entry name" value="EF-hand"/>
    <property type="match status" value="1"/>
</dbReference>
<dbReference type="InterPro" id="IPR011992">
    <property type="entry name" value="EF-hand-dom_pair"/>
</dbReference>
<dbReference type="Pfam" id="PF13499">
    <property type="entry name" value="EF-hand_7"/>
    <property type="match status" value="1"/>
</dbReference>
<dbReference type="Proteomes" id="UP000515135">
    <property type="component" value="Unplaced"/>
</dbReference>
<evidence type="ECO:0000256" key="3">
    <source>
        <dbReference type="SAM" id="MobiDB-lite"/>
    </source>
</evidence>
<evidence type="ECO:0000256" key="1">
    <source>
        <dbReference type="ARBA" id="ARBA00022737"/>
    </source>
</evidence>